<accession>A0ABV4AJA6</accession>
<dbReference type="SUPFAM" id="SSF53790">
    <property type="entry name" value="Tetrapyrrole methylase"/>
    <property type="match status" value="1"/>
</dbReference>
<dbReference type="InterPro" id="IPR014777">
    <property type="entry name" value="4pyrrole_Mease_sub1"/>
</dbReference>
<dbReference type="NCBIfam" id="TIGR00096">
    <property type="entry name" value="16S rRNA (cytidine(1402)-2'-O)-methyltransferase"/>
    <property type="match status" value="1"/>
</dbReference>
<evidence type="ECO:0000313" key="9">
    <source>
        <dbReference type="EMBL" id="MEY1662628.1"/>
    </source>
</evidence>
<dbReference type="Proteomes" id="UP001562065">
    <property type="component" value="Unassembled WGS sequence"/>
</dbReference>
<protein>
    <recommendedName>
        <fullName evidence="6">Ribosomal RNA small subunit methyltransferase I</fullName>
        <ecNumber evidence="6">2.1.1.198</ecNumber>
    </recommendedName>
    <alternativeName>
        <fullName evidence="6">16S rRNA 2'-O-ribose C1402 methyltransferase</fullName>
    </alternativeName>
    <alternativeName>
        <fullName evidence="6">rRNA (cytidine-2'-O-)-methyltransferase RsmI</fullName>
    </alternativeName>
</protein>
<evidence type="ECO:0000259" key="7">
    <source>
        <dbReference type="Pfam" id="PF00590"/>
    </source>
</evidence>
<dbReference type="GO" id="GO:0032259">
    <property type="term" value="P:methylation"/>
    <property type="evidence" value="ECO:0007669"/>
    <property type="project" value="UniProtKB-KW"/>
</dbReference>
<dbReference type="InterPro" id="IPR053910">
    <property type="entry name" value="RsmI_HTH"/>
</dbReference>
<dbReference type="HAMAP" id="MF_01877">
    <property type="entry name" value="16SrRNA_methyltr_I"/>
    <property type="match status" value="1"/>
</dbReference>
<keyword evidence="2 6" id="KW-0698">rRNA processing</keyword>
<evidence type="ECO:0000256" key="6">
    <source>
        <dbReference type="HAMAP-Rule" id="MF_01877"/>
    </source>
</evidence>
<dbReference type="RefSeq" id="WP_369455859.1">
    <property type="nucleotide sequence ID" value="NZ_JBGCUO010000001.1"/>
</dbReference>
<dbReference type="PIRSF" id="PIRSF005917">
    <property type="entry name" value="MTase_YraL"/>
    <property type="match status" value="1"/>
</dbReference>
<dbReference type="PANTHER" id="PTHR46111">
    <property type="entry name" value="RIBOSOMAL RNA SMALL SUBUNIT METHYLTRANSFERASE I"/>
    <property type="match status" value="1"/>
</dbReference>
<evidence type="ECO:0000256" key="3">
    <source>
        <dbReference type="ARBA" id="ARBA00022603"/>
    </source>
</evidence>
<comment type="similarity">
    <text evidence="6">Belongs to the methyltransferase superfamily. RsmI family.</text>
</comment>
<feature type="domain" description="Tetrapyrrole methylase" evidence="7">
    <location>
        <begin position="4"/>
        <end position="204"/>
    </location>
</feature>
<evidence type="ECO:0000256" key="4">
    <source>
        <dbReference type="ARBA" id="ARBA00022679"/>
    </source>
</evidence>
<comment type="caution">
    <text evidence="9">The sequence shown here is derived from an EMBL/GenBank/DDBJ whole genome shotgun (WGS) entry which is preliminary data.</text>
</comment>
<comment type="function">
    <text evidence="6">Catalyzes the 2'-O-methylation of the ribose of cytidine 1402 (C1402) in 16S rRNA.</text>
</comment>
<keyword evidence="4 6" id="KW-0808">Transferase</keyword>
<evidence type="ECO:0000256" key="1">
    <source>
        <dbReference type="ARBA" id="ARBA00022490"/>
    </source>
</evidence>
<dbReference type="PANTHER" id="PTHR46111:SF1">
    <property type="entry name" value="RIBOSOMAL RNA SMALL SUBUNIT METHYLTRANSFERASE I"/>
    <property type="match status" value="1"/>
</dbReference>
<dbReference type="PROSITE" id="PS01296">
    <property type="entry name" value="RSMI"/>
    <property type="match status" value="1"/>
</dbReference>
<dbReference type="EC" id="2.1.1.198" evidence="6"/>
<keyword evidence="10" id="KW-1185">Reference proteome</keyword>
<dbReference type="EMBL" id="JBGCUO010000001">
    <property type="protein sequence ID" value="MEY1662628.1"/>
    <property type="molecule type" value="Genomic_DNA"/>
</dbReference>
<name>A0ABV4AJA6_9GAMM</name>
<keyword evidence="5 6" id="KW-0949">S-adenosyl-L-methionine</keyword>
<evidence type="ECO:0000259" key="8">
    <source>
        <dbReference type="Pfam" id="PF23016"/>
    </source>
</evidence>
<keyword evidence="3 6" id="KW-0489">Methyltransferase</keyword>
<dbReference type="GO" id="GO:0008168">
    <property type="term" value="F:methyltransferase activity"/>
    <property type="evidence" value="ECO:0007669"/>
    <property type="project" value="UniProtKB-KW"/>
</dbReference>
<keyword evidence="1 6" id="KW-0963">Cytoplasm</keyword>
<dbReference type="InterPro" id="IPR018063">
    <property type="entry name" value="SAM_MeTrfase_RsmI_CS"/>
</dbReference>
<dbReference type="InterPro" id="IPR035996">
    <property type="entry name" value="4pyrrol_Methylase_sf"/>
</dbReference>
<organism evidence="9 10">
    <name type="scientific">Isoalcanivorax beigongshangi</name>
    <dbReference type="NCBI Taxonomy" id="3238810"/>
    <lineage>
        <taxon>Bacteria</taxon>
        <taxon>Pseudomonadati</taxon>
        <taxon>Pseudomonadota</taxon>
        <taxon>Gammaproteobacteria</taxon>
        <taxon>Oceanospirillales</taxon>
        <taxon>Alcanivoracaceae</taxon>
        <taxon>Isoalcanivorax</taxon>
    </lineage>
</organism>
<proteinExistence type="inferred from homology"/>
<evidence type="ECO:0000256" key="5">
    <source>
        <dbReference type="ARBA" id="ARBA00022691"/>
    </source>
</evidence>
<dbReference type="InterPro" id="IPR000878">
    <property type="entry name" value="4pyrrol_Mease"/>
</dbReference>
<dbReference type="InterPro" id="IPR014776">
    <property type="entry name" value="4pyrrole_Mease_sub2"/>
</dbReference>
<dbReference type="Gene3D" id="3.40.1010.10">
    <property type="entry name" value="Cobalt-precorrin-4 Transmethylase, Domain 1"/>
    <property type="match status" value="1"/>
</dbReference>
<feature type="domain" description="RsmI HTH" evidence="8">
    <location>
        <begin position="231"/>
        <end position="271"/>
    </location>
</feature>
<evidence type="ECO:0000256" key="2">
    <source>
        <dbReference type="ARBA" id="ARBA00022552"/>
    </source>
</evidence>
<comment type="catalytic activity">
    <reaction evidence="6">
        <text>cytidine(1402) in 16S rRNA + S-adenosyl-L-methionine = 2'-O-methylcytidine(1402) in 16S rRNA + S-adenosyl-L-homocysteine + H(+)</text>
        <dbReference type="Rhea" id="RHEA:42924"/>
        <dbReference type="Rhea" id="RHEA-COMP:10285"/>
        <dbReference type="Rhea" id="RHEA-COMP:10286"/>
        <dbReference type="ChEBI" id="CHEBI:15378"/>
        <dbReference type="ChEBI" id="CHEBI:57856"/>
        <dbReference type="ChEBI" id="CHEBI:59789"/>
        <dbReference type="ChEBI" id="CHEBI:74495"/>
        <dbReference type="ChEBI" id="CHEBI:82748"/>
        <dbReference type="EC" id="2.1.1.198"/>
    </reaction>
</comment>
<dbReference type="Pfam" id="PF00590">
    <property type="entry name" value="TP_methylase"/>
    <property type="match status" value="1"/>
</dbReference>
<dbReference type="CDD" id="cd11648">
    <property type="entry name" value="RsmI"/>
    <property type="match status" value="1"/>
</dbReference>
<comment type="subcellular location">
    <subcellularLocation>
        <location evidence="6">Cytoplasm</location>
    </subcellularLocation>
</comment>
<sequence length="276" mass="29357">MSGTLYVVSTPIGHLEDITQRALRILGEVAVVAAEDTRRSGQLLDSLGISARLLSCHDHNEGERVGQFLNLLGEGQSIALVSDAGTPLVSDPGYRLVRACQDAGVPVVPVPGASAVLAALAVAGQPTDRFLFEGFLPSKGAAREQAVRAVLAQTATTVLFEAPHRLLALLEALERAGGGEREITLCRELTKHFETVLRMTVSALRARVAEDADQQRGEVVLVLSGAPAADVDDADLARLAPLLLAEMPVSRVAKLLAAYSGRKRQELYAWLETLTP</sequence>
<dbReference type="Pfam" id="PF23016">
    <property type="entry name" value="RsmI_C"/>
    <property type="match status" value="1"/>
</dbReference>
<dbReference type="Gene3D" id="3.30.950.10">
    <property type="entry name" value="Methyltransferase, Cobalt-precorrin-4 Transmethylase, Domain 2"/>
    <property type="match status" value="1"/>
</dbReference>
<evidence type="ECO:0000313" key="10">
    <source>
        <dbReference type="Proteomes" id="UP001562065"/>
    </source>
</evidence>
<gene>
    <name evidence="6 9" type="primary">rsmI</name>
    <name evidence="9" type="ORF">AB5I84_10760</name>
</gene>
<reference evidence="9 10" key="1">
    <citation type="submission" date="2024-07" db="EMBL/GenBank/DDBJ databases">
        <authorList>
            <person name="Ren Q."/>
        </authorList>
    </citation>
    <scope>NUCLEOTIDE SEQUENCE [LARGE SCALE GENOMIC DNA]</scope>
    <source>
        <strain evidence="9 10">REN37</strain>
    </source>
</reference>
<dbReference type="InterPro" id="IPR008189">
    <property type="entry name" value="rRNA_ssu_MeTfrase_I"/>
</dbReference>